<protein>
    <recommendedName>
        <fullName evidence="3">N-acetyltransferase</fullName>
    </recommendedName>
</protein>
<accession>A0ABZ3C9B5</accession>
<sequence>MAQPVDERRRVYRAYRDSSEVARVLVDDDVGINPDYNNVPDVGASGLEIVFLEVHEAQRGSGVGRALAETLRWRHTGRRLVAYAKKDADGFWATLGWIRHVHADPANSDWLTLFISPAL</sequence>
<name>A0ABZ3C9B5_9ACTN</name>
<evidence type="ECO:0000313" key="1">
    <source>
        <dbReference type="EMBL" id="WZW99368.1"/>
    </source>
</evidence>
<keyword evidence="2" id="KW-1185">Reference proteome</keyword>
<dbReference type="Gene3D" id="3.40.630.30">
    <property type="match status" value="1"/>
</dbReference>
<evidence type="ECO:0008006" key="3">
    <source>
        <dbReference type="Google" id="ProtNLM"/>
    </source>
</evidence>
<dbReference type="EMBL" id="CP115965">
    <property type="protein sequence ID" value="WZW99368.1"/>
    <property type="molecule type" value="Genomic_DNA"/>
</dbReference>
<gene>
    <name evidence="1" type="ORF">PCC79_03985</name>
</gene>
<proteinExistence type="predicted"/>
<dbReference type="InterPro" id="IPR016181">
    <property type="entry name" value="Acyl_CoA_acyltransferase"/>
</dbReference>
<organism evidence="1 2">
    <name type="scientific">Propioniciclava soli</name>
    <dbReference type="NCBI Taxonomy" id="2775081"/>
    <lineage>
        <taxon>Bacteria</taxon>
        <taxon>Bacillati</taxon>
        <taxon>Actinomycetota</taxon>
        <taxon>Actinomycetes</taxon>
        <taxon>Propionibacteriales</taxon>
        <taxon>Propionibacteriaceae</taxon>
        <taxon>Propioniciclava</taxon>
    </lineage>
</organism>
<reference evidence="1 2" key="1">
    <citation type="journal article" date="2023" name="Environ Microbiome">
        <title>A coral-associated actinobacterium mitigates coral bleaching under heat stress.</title>
        <authorList>
            <person name="Li J."/>
            <person name="Zou Y."/>
            <person name="Li Q."/>
            <person name="Zhang J."/>
            <person name="Bourne D.G."/>
            <person name="Lyu Y."/>
            <person name="Liu C."/>
            <person name="Zhang S."/>
        </authorList>
    </citation>
    <scope>NUCLEOTIDE SEQUENCE [LARGE SCALE GENOMIC DNA]</scope>
    <source>
        <strain evidence="1 2">SCSIO 13291</strain>
    </source>
</reference>
<dbReference type="Proteomes" id="UP001434337">
    <property type="component" value="Chromosome"/>
</dbReference>
<dbReference type="RefSeq" id="WP_232550236.1">
    <property type="nucleotide sequence ID" value="NZ_CP115965.1"/>
</dbReference>
<dbReference type="SUPFAM" id="SSF55729">
    <property type="entry name" value="Acyl-CoA N-acyltransferases (Nat)"/>
    <property type="match status" value="1"/>
</dbReference>
<evidence type="ECO:0000313" key="2">
    <source>
        <dbReference type="Proteomes" id="UP001434337"/>
    </source>
</evidence>